<evidence type="ECO:0000256" key="2">
    <source>
        <dbReference type="ARBA" id="ARBA00007965"/>
    </source>
</evidence>
<reference evidence="9" key="1">
    <citation type="journal article" date="2012" name="Science">
        <title>The Paleozoic origin of enzymatic lignin decomposition reconstructed from 31 fungal genomes.</title>
        <authorList>
            <person name="Floudas D."/>
            <person name="Binder M."/>
            <person name="Riley R."/>
            <person name="Barry K."/>
            <person name="Blanchette R.A."/>
            <person name="Henrissat B."/>
            <person name="Martinez A.T."/>
            <person name="Otillar R."/>
            <person name="Spatafora J.W."/>
            <person name="Yadav J.S."/>
            <person name="Aerts A."/>
            <person name="Benoit I."/>
            <person name="Boyd A."/>
            <person name="Carlson A."/>
            <person name="Copeland A."/>
            <person name="Coutinho P.M."/>
            <person name="de Vries R.P."/>
            <person name="Ferreira P."/>
            <person name="Findley K."/>
            <person name="Foster B."/>
            <person name="Gaskell J."/>
            <person name="Glotzer D."/>
            <person name="Gorecki P."/>
            <person name="Heitman J."/>
            <person name="Hesse C."/>
            <person name="Hori C."/>
            <person name="Igarashi K."/>
            <person name="Jurgens J.A."/>
            <person name="Kallen N."/>
            <person name="Kersten P."/>
            <person name="Kohler A."/>
            <person name="Kuees U."/>
            <person name="Kumar T.K.A."/>
            <person name="Kuo A."/>
            <person name="LaButti K."/>
            <person name="Larrondo L.F."/>
            <person name="Lindquist E."/>
            <person name="Ling A."/>
            <person name="Lombard V."/>
            <person name="Lucas S."/>
            <person name="Lundell T."/>
            <person name="Martin R."/>
            <person name="McLaughlin D.J."/>
            <person name="Morgenstern I."/>
            <person name="Morin E."/>
            <person name="Murat C."/>
            <person name="Nagy L.G."/>
            <person name="Nolan M."/>
            <person name="Ohm R.A."/>
            <person name="Patyshakuliyeva A."/>
            <person name="Rokas A."/>
            <person name="Ruiz-Duenas F.J."/>
            <person name="Sabat G."/>
            <person name="Salamov A."/>
            <person name="Samejima M."/>
            <person name="Schmutz J."/>
            <person name="Slot J.C."/>
            <person name="St John F."/>
            <person name="Stenlid J."/>
            <person name="Sun H."/>
            <person name="Sun S."/>
            <person name="Syed K."/>
            <person name="Tsang A."/>
            <person name="Wiebenga A."/>
            <person name="Young D."/>
            <person name="Pisabarro A."/>
            <person name="Eastwood D.C."/>
            <person name="Martin F."/>
            <person name="Cullen D."/>
            <person name="Grigoriev I.V."/>
            <person name="Hibbett D.S."/>
        </authorList>
    </citation>
    <scope>NUCLEOTIDE SEQUENCE [LARGE SCALE GENOMIC DNA]</scope>
    <source>
        <strain evidence="9">RWD-64-598 SS2</strain>
    </source>
</reference>
<gene>
    <name evidence="8" type="ORF">CONPUDRAFT_54014</name>
</gene>
<evidence type="ECO:0000313" key="9">
    <source>
        <dbReference type="Proteomes" id="UP000053558"/>
    </source>
</evidence>
<feature type="transmembrane region" description="Helical" evidence="7">
    <location>
        <begin position="375"/>
        <end position="402"/>
    </location>
</feature>
<dbReference type="KEGG" id="cput:CONPUDRAFT_54014"/>
<dbReference type="PIRSF" id="PIRSF016379">
    <property type="entry name" value="ENT"/>
    <property type="match status" value="1"/>
</dbReference>
<proteinExistence type="inferred from homology"/>
<evidence type="ECO:0000256" key="1">
    <source>
        <dbReference type="ARBA" id="ARBA00004141"/>
    </source>
</evidence>
<feature type="transmembrane region" description="Helical" evidence="7">
    <location>
        <begin position="12"/>
        <end position="36"/>
    </location>
</feature>
<dbReference type="RefSeq" id="XP_007767349.1">
    <property type="nucleotide sequence ID" value="XM_007769159.1"/>
</dbReference>
<evidence type="ECO:0000256" key="6">
    <source>
        <dbReference type="ARBA" id="ARBA00023136"/>
    </source>
</evidence>
<feature type="transmembrane region" description="Helical" evidence="7">
    <location>
        <begin position="81"/>
        <end position="102"/>
    </location>
</feature>
<evidence type="ECO:0000256" key="3">
    <source>
        <dbReference type="ARBA" id="ARBA00022448"/>
    </source>
</evidence>
<dbReference type="PANTHER" id="PTHR10332:SF88">
    <property type="entry name" value="EQUILIBRATIVE NUCLEOSIDE TRANSPORTER 1, ISOFORM A"/>
    <property type="match status" value="1"/>
</dbReference>
<accession>A0A5M3MUW6</accession>
<comment type="subcellular location">
    <subcellularLocation>
        <location evidence="1">Membrane</location>
        <topology evidence="1">Multi-pass membrane protein</topology>
    </subcellularLocation>
</comment>
<dbReference type="InterPro" id="IPR002259">
    <property type="entry name" value="Eqnu_transpt"/>
</dbReference>
<dbReference type="Pfam" id="PF01733">
    <property type="entry name" value="Nucleoside_tran"/>
    <property type="match status" value="1"/>
</dbReference>
<dbReference type="GO" id="GO:0005886">
    <property type="term" value="C:plasma membrane"/>
    <property type="evidence" value="ECO:0007669"/>
    <property type="project" value="TreeGrafter"/>
</dbReference>
<keyword evidence="9" id="KW-1185">Reference proteome</keyword>
<dbReference type="EMBL" id="JH711577">
    <property type="protein sequence ID" value="EIW82515.1"/>
    <property type="molecule type" value="Genomic_DNA"/>
</dbReference>
<feature type="transmembrane region" description="Helical" evidence="7">
    <location>
        <begin position="305"/>
        <end position="326"/>
    </location>
</feature>
<dbReference type="GO" id="GO:0000329">
    <property type="term" value="C:fungal-type vacuole membrane"/>
    <property type="evidence" value="ECO:0007669"/>
    <property type="project" value="TreeGrafter"/>
</dbReference>
<protein>
    <recommendedName>
        <fullName evidence="10">Nucleoside transporter</fullName>
    </recommendedName>
</protein>
<keyword evidence="4 7" id="KW-0812">Transmembrane</keyword>
<keyword evidence="3" id="KW-0813">Transport</keyword>
<feature type="transmembrane region" description="Helical" evidence="7">
    <location>
        <begin position="142"/>
        <end position="163"/>
    </location>
</feature>
<dbReference type="Proteomes" id="UP000053558">
    <property type="component" value="Unassembled WGS sequence"/>
</dbReference>
<evidence type="ECO:0000256" key="7">
    <source>
        <dbReference type="SAM" id="Phobius"/>
    </source>
</evidence>
<comment type="similarity">
    <text evidence="2">Belongs to the SLC29A/ENT transporter (TC 2.A.57) family.</text>
</comment>
<feature type="transmembrane region" description="Helical" evidence="7">
    <location>
        <begin position="108"/>
        <end position="130"/>
    </location>
</feature>
<feature type="transmembrane region" description="Helical" evidence="7">
    <location>
        <begin position="338"/>
        <end position="355"/>
    </location>
</feature>
<feature type="transmembrane region" description="Helical" evidence="7">
    <location>
        <begin position="48"/>
        <end position="69"/>
    </location>
</feature>
<dbReference type="GO" id="GO:0015205">
    <property type="term" value="F:nucleobase transmembrane transporter activity"/>
    <property type="evidence" value="ECO:0007669"/>
    <property type="project" value="TreeGrafter"/>
</dbReference>
<evidence type="ECO:0000313" key="8">
    <source>
        <dbReference type="EMBL" id="EIW82515.1"/>
    </source>
</evidence>
<feature type="transmembrane region" description="Helical" evidence="7">
    <location>
        <begin position="273"/>
        <end position="293"/>
    </location>
</feature>
<dbReference type="GeneID" id="19207624"/>
<evidence type="ECO:0000256" key="4">
    <source>
        <dbReference type="ARBA" id="ARBA00022692"/>
    </source>
</evidence>
<comment type="caution">
    <text evidence="8">The sequence shown here is derived from an EMBL/GenBank/DDBJ whole genome shotgun (WGS) entry which is preliminary data.</text>
</comment>
<dbReference type="OrthoDB" id="10261753at2759"/>
<feature type="transmembrane region" description="Helical" evidence="7">
    <location>
        <begin position="195"/>
        <end position="215"/>
    </location>
</feature>
<sequence length="452" mass="48660">MSRTKVDARVQGVYFMLGCAGLLPWNALITATPYFLDRLAGSSLQPTFVSYMSCIFTGVMVIALAYATLTSKQATVSPSRRIVSSTVVLAVLIALLFMTTFVRFPPSIFFSLVLLIAVGQAVGASYLSAAISGEASLFGGPYMSALISGQAAVAVAVSALQLVSSALSVWRNPSKSDQASITLENEALDTAAESAARVFFGISALFLIATVISYWRMRQLPLYKSTVAPQQQHRRGTSEEDEELQRLVASEHSLKPSYGLEEMKRVFKANLPYEFASLYGFSITLAVFPAITVQIQSTNPSTHPLLFVATHFLVFNIGDLLGRYSCSIPQLVIWSARRILTISLLRTLFIPVFLACNVQGLSSGSATGPLISSDLVYMIILLFLGISNGYISSSSMIGCASLEHNPRLKGRREDVDVAATLNNFSIITGLAVGSAASFAVRAMLCDCNPFKG</sequence>
<evidence type="ECO:0000256" key="5">
    <source>
        <dbReference type="ARBA" id="ARBA00022989"/>
    </source>
</evidence>
<name>A0A5M3MUW6_CONPW</name>
<keyword evidence="6 7" id="KW-0472">Membrane</keyword>
<dbReference type="PANTHER" id="PTHR10332">
    <property type="entry name" value="EQUILIBRATIVE NUCLEOSIDE TRANSPORTER"/>
    <property type="match status" value="1"/>
</dbReference>
<dbReference type="AlphaFoldDB" id="A0A5M3MUW6"/>
<dbReference type="PRINTS" id="PR01130">
    <property type="entry name" value="DERENTRNSPRT"/>
</dbReference>
<dbReference type="OMA" id="GSPWTTK"/>
<evidence type="ECO:0008006" key="10">
    <source>
        <dbReference type="Google" id="ProtNLM"/>
    </source>
</evidence>
<dbReference type="GO" id="GO:0034257">
    <property type="term" value="F:nicotinamide riboside transmembrane transporter activity"/>
    <property type="evidence" value="ECO:0007669"/>
    <property type="project" value="TreeGrafter"/>
</dbReference>
<keyword evidence="5 7" id="KW-1133">Transmembrane helix</keyword>
<organism evidence="8 9">
    <name type="scientific">Coniophora puteana (strain RWD-64-598)</name>
    <name type="common">Brown rot fungus</name>
    <dbReference type="NCBI Taxonomy" id="741705"/>
    <lineage>
        <taxon>Eukaryota</taxon>
        <taxon>Fungi</taxon>
        <taxon>Dikarya</taxon>
        <taxon>Basidiomycota</taxon>
        <taxon>Agaricomycotina</taxon>
        <taxon>Agaricomycetes</taxon>
        <taxon>Agaricomycetidae</taxon>
        <taxon>Boletales</taxon>
        <taxon>Coniophorineae</taxon>
        <taxon>Coniophoraceae</taxon>
        <taxon>Coniophora</taxon>
    </lineage>
</organism>